<feature type="region of interest" description="Disordered" evidence="1">
    <location>
        <begin position="1"/>
        <end position="38"/>
    </location>
</feature>
<comment type="caution">
    <text evidence="2">The sequence shown here is derived from an EMBL/GenBank/DDBJ whole genome shotgun (WGS) entry which is preliminary data.</text>
</comment>
<organism evidence="2 3">
    <name type="scientific">Nelumbo nucifera</name>
    <name type="common">Sacred lotus</name>
    <dbReference type="NCBI Taxonomy" id="4432"/>
    <lineage>
        <taxon>Eukaryota</taxon>
        <taxon>Viridiplantae</taxon>
        <taxon>Streptophyta</taxon>
        <taxon>Embryophyta</taxon>
        <taxon>Tracheophyta</taxon>
        <taxon>Spermatophyta</taxon>
        <taxon>Magnoliopsida</taxon>
        <taxon>Proteales</taxon>
        <taxon>Nelumbonaceae</taxon>
        <taxon>Nelumbo</taxon>
    </lineage>
</organism>
<dbReference type="EMBL" id="DUZY01000008">
    <property type="protein sequence ID" value="DAD48645.1"/>
    <property type="molecule type" value="Genomic_DNA"/>
</dbReference>
<protein>
    <submittedName>
        <fullName evidence="2">Uncharacterized protein</fullName>
    </submittedName>
</protein>
<gene>
    <name evidence="2" type="ORF">HUJ06_018582</name>
</gene>
<feature type="compositionally biased region" description="Basic and acidic residues" evidence="1">
    <location>
        <begin position="1"/>
        <end position="10"/>
    </location>
</feature>
<keyword evidence="3" id="KW-1185">Reference proteome</keyword>
<dbReference type="AlphaFoldDB" id="A0A822ZZ48"/>
<evidence type="ECO:0000256" key="1">
    <source>
        <dbReference type="SAM" id="MobiDB-lite"/>
    </source>
</evidence>
<proteinExistence type="predicted"/>
<accession>A0A822ZZ48</accession>
<reference evidence="2 3" key="1">
    <citation type="journal article" date="2020" name="Mol. Biol. Evol.">
        <title>Distinct Expression and Methylation Patterns for Genes with Different Fates following a Single Whole-Genome Duplication in Flowering Plants.</title>
        <authorList>
            <person name="Shi T."/>
            <person name="Rahmani R.S."/>
            <person name="Gugger P.F."/>
            <person name="Wang M."/>
            <person name="Li H."/>
            <person name="Zhang Y."/>
            <person name="Li Z."/>
            <person name="Wang Q."/>
            <person name="Van de Peer Y."/>
            <person name="Marchal K."/>
            <person name="Chen J."/>
        </authorList>
    </citation>
    <scope>NUCLEOTIDE SEQUENCE [LARGE SCALE GENOMIC DNA]</scope>
    <source>
        <tissue evidence="2">Leaf</tissue>
    </source>
</reference>
<evidence type="ECO:0000313" key="2">
    <source>
        <dbReference type="EMBL" id="DAD48645.1"/>
    </source>
</evidence>
<evidence type="ECO:0000313" key="3">
    <source>
        <dbReference type="Proteomes" id="UP000607653"/>
    </source>
</evidence>
<sequence>MTTHVPERAPSELPESSPQFSRYGYTASQQDSETMNTRTSAMANSFRPSPYISLQRFCIPWQDQSPRVRMLQRSLSMDSPHTPSNWQAELSQQYSDATTASRATPTMASSNSLRQLCTPWQDRNNLQSSAVLNNIRYGEAYPDSPIIAFPAQPAPEAVQVRVPAALQVENYSQVRFRTLQRSLTIGSPHTPSQWGEPSLKQERFKIRGLDLAEESPRLKLERFKVKNFVIDDQGTTRYR</sequence>
<dbReference type="PANTHER" id="PTHR37725">
    <property type="match status" value="1"/>
</dbReference>
<dbReference type="PANTHER" id="PTHR37725:SF1">
    <property type="match status" value="1"/>
</dbReference>
<feature type="compositionally biased region" description="Polar residues" evidence="1">
    <location>
        <begin position="14"/>
        <end position="38"/>
    </location>
</feature>
<dbReference type="Proteomes" id="UP000607653">
    <property type="component" value="Unassembled WGS sequence"/>
</dbReference>
<name>A0A822ZZ48_NELNU</name>